<gene>
    <name evidence="2" type="ORF">GJ688_10655</name>
</gene>
<dbReference type="PANTHER" id="PTHR35801">
    <property type="entry name" value="PHOSPHOSERINE PHOSPHATASE RSBX"/>
    <property type="match status" value="1"/>
</dbReference>
<organism evidence="2 3">
    <name type="scientific">Heliobacterium mobile</name>
    <name type="common">Heliobacillus mobilis</name>
    <dbReference type="NCBI Taxonomy" id="28064"/>
    <lineage>
        <taxon>Bacteria</taxon>
        <taxon>Bacillati</taxon>
        <taxon>Bacillota</taxon>
        <taxon>Clostridia</taxon>
        <taxon>Eubacteriales</taxon>
        <taxon>Heliobacteriaceae</taxon>
        <taxon>Heliobacterium</taxon>
    </lineage>
</organism>
<dbReference type="Proteomes" id="UP000430670">
    <property type="component" value="Unassembled WGS sequence"/>
</dbReference>
<dbReference type="PANTHER" id="PTHR35801:SF1">
    <property type="entry name" value="PHOSPHOSERINE PHOSPHATASE RSBX"/>
    <property type="match status" value="1"/>
</dbReference>
<dbReference type="SUPFAM" id="SSF55874">
    <property type="entry name" value="ATPase domain of HSP90 chaperone/DNA topoisomerase II/histidine kinase"/>
    <property type="match status" value="1"/>
</dbReference>
<evidence type="ECO:0000313" key="2">
    <source>
        <dbReference type="EMBL" id="MTV49437.1"/>
    </source>
</evidence>
<name>A0A6I3SLV2_HELMO</name>
<dbReference type="AlphaFoldDB" id="A0A6I3SLV2"/>
<keyword evidence="3" id="KW-1185">Reference proteome</keyword>
<dbReference type="RefSeq" id="WP_155476543.1">
    <property type="nucleotide sequence ID" value="NZ_WNKU01000011.1"/>
</dbReference>
<protein>
    <recommendedName>
        <fullName evidence="1">Histidine kinase/HSP90-like ATPase domain-containing protein</fullName>
    </recommendedName>
</protein>
<sequence length="326" mass="36034">MPEIRVHGADDVGTARRQLLEYCRSLPFTMQELGQLAIIVTELATNLAKHASGGGVIRVETIGDRKGLILQSIDQGPGIPDVSLALLDGTPSTASLGGGLGAMRRLSDFFSLQSEPSGTVVTVKKWVEAIPTQRLTVGVYSRPHPEYGVSGEGFFVRQDAHRPTIALFDASGRGTIAYQNRLRMERTLWDLQGLSLLEIMGETHRQMTGEAERALFLAQVDYRQETLNYVGVGPIQAQLLIPEGYVPLKRTARWKGLDVSSLTLDQERWTAESILAVTTAGAVVDWEQLHYRSIKGGKPGQLCRQWVERWGRDDDEATILIARDER</sequence>
<reference evidence="2 3" key="1">
    <citation type="submission" date="2019-11" db="EMBL/GenBank/DDBJ databases">
        <title>Whole-genome sequence of a the green, strictly anaerobic photosynthetic bacterium Heliobacillus mobilis DSM 6151.</title>
        <authorList>
            <person name="Kyndt J.A."/>
            <person name="Meyer T.E."/>
        </authorList>
    </citation>
    <scope>NUCLEOTIDE SEQUENCE [LARGE SCALE GENOMIC DNA]</scope>
    <source>
        <strain evidence="2 3">DSM 6151</strain>
    </source>
</reference>
<dbReference type="InterPro" id="IPR039248">
    <property type="entry name" value="Ptase_RsbX"/>
</dbReference>
<accession>A0A6I3SLV2</accession>
<comment type="caution">
    <text evidence="2">The sequence shown here is derived from an EMBL/GenBank/DDBJ whole genome shotgun (WGS) entry which is preliminary data.</text>
</comment>
<evidence type="ECO:0000259" key="1">
    <source>
        <dbReference type="Pfam" id="PF13581"/>
    </source>
</evidence>
<evidence type="ECO:0000313" key="3">
    <source>
        <dbReference type="Proteomes" id="UP000430670"/>
    </source>
</evidence>
<dbReference type="InterPro" id="IPR036890">
    <property type="entry name" value="HATPase_C_sf"/>
</dbReference>
<dbReference type="Pfam" id="PF13581">
    <property type="entry name" value="HATPase_c_2"/>
    <property type="match status" value="1"/>
</dbReference>
<dbReference type="InterPro" id="IPR003594">
    <property type="entry name" value="HATPase_dom"/>
</dbReference>
<feature type="domain" description="Histidine kinase/HSP90-like ATPase" evidence="1">
    <location>
        <begin position="10"/>
        <end position="125"/>
    </location>
</feature>
<dbReference type="InterPro" id="IPR036457">
    <property type="entry name" value="PPM-type-like_dom_sf"/>
</dbReference>
<proteinExistence type="predicted"/>
<dbReference type="Gene3D" id="3.30.565.10">
    <property type="entry name" value="Histidine kinase-like ATPase, C-terminal domain"/>
    <property type="match status" value="1"/>
</dbReference>
<dbReference type="Gene3D" id="3.60.40.10">
    <property type="entry name" value="PPM-type phosphatase domain"/>
    <property type="match status" value="1"/>
</dbReference>
<dbReference type="OrthoDB" id="2082205at2"/>
<dbReference type="EMBL" id="WNKU01000011">
    <property type="protein sequence ID" value="MTV49437.1"/>
    <property type="molecule type" value="Genomic_DNA"/>
</dbReference>